<sequence>MDKWITIARLIEVYEVEPAFIEELIECNLLTVEKNEDQVYLLTEQLATFERFVHLRYDLDINVPGLEVIDRLLSKIHDLRSEINYLKQFEQKL</sequence>
<reference evidence="1" key="1">
    <citation type="submission" date="2020-11" db="EMBL/GenBank/DDBJ databases">
        <title>Genome seq and assembly of Planobacterium sp.</title>
        <authorList>
            <person name="Chhetri G."/>
        </authorList>
    </citation>
    <scope>NUCLEOTIDE SEQUENCE</scope>
    <source>
        <strain evidence="1">GCR5</strain>
    </source>
</reference>
<dbReference type="Proteomes" id="UP000694480">
    <property type="component" value="Unassembled WGS sequence"/>
</dbReference>
<keyword evidence="2" id="KW-1185">Reference proteome</keyword>
<evidence type="ECO:0000313" key="1">
    <source>
        <dbReference type="EMBL" id="MBF5026577.1"/>
    </source>
</evidence>
<name>A0A930YUG5_9FLAO</name>
<dbReference type="EMBL" id="JADKYY010000002">
    <property type="protein sequence ID" value="MBF5026577.1"/>
    <property type="molecule type" value="Genomic_DNA"/>
</dbReference>
<dbReference type="Gene3D" id="1.10.1660.10">
    <property type="match status" value="1"/>
</dbReference>
<evidence type="ECO:0000313" key="2">
    <source>
        <dbReference type="Proteomes" id="UP000694480"/>
    </source>
</evidence>
<accession>A0A930YUG5</accession>
<dbReference type="AlphaFoldDB" id="A0A930YUG5"/>
<protein>
    <submittedName>
        <fullName evidence="1">MerR family transcriptional regulator</fullName>
    </submittedName>
</protein>
<comment type="caution">
    <text evidence="1">The sequence shown here is derived from an EMBL/GenBank/DDBJ whole genome shotgun (WGS) entry which is preliminary data.</text>
</comment>
<dbReference type="RefSeq" id="WP_194738511.1">
    <property type="nucleotide sequence ID" value="NZ_JADKYY010000002.1"/>
</dbReference>
<organism evidence="1 2">
    <name type="scientific">Planobacterium oryzisoli</name>
    <dbReference type="NCBI Taxonomy" id="2771435"/>
    <lineage>
        <taxon>Bacteria</taxon>
        <taxon>Pseudomonadati</taxon>
        <taxon>Bacteroidota</taxon>
        <taxon>Flavobacteriia</taxon>
        <taxon>Flavobacteriales</taxon>
        <taxon>Weeksellaceae</taxon>
        <taxon>Chryseobacterium group</taxon>
        <taxon>Chryseobacterium</taxon>
    </lineage>
</organism>
<dbReference type="Pfam" id="PF13591">
    <property type="entry name" value="MerR_2"/>
    <property type="match status" value="1"/>
</dbReference>
<gene>
    <name evidence="1" type="ORF">IC612_02040</name>
</gene>
<proteinExistence type="predicted"/>